<name>A0ABX6ETX9_KLUMA</name>
<keyword evidence="4" id="KW-0187">Copper transport</keyword>
<dbReference type="Pfam" id="PF04145">
    <property type="entry name" value="Ctr"/>
    <property type="match status" value="1"/>
</dbReference>
<organism evidence="6 7">
    <name type="scientific">Kluyveromyces marxianus</name>
    <name type="common">Yeast</name>
    <name type="synonym">Candida kefyr</name>
    <dbReference type="NCBI Taxonomy" id="4911"/>
    <lineage>
        <taxon>Eukaryota</taxon>
        <taxon>Fungi</taxon>
        <taxon>Dikarya</taxon>
        <taxon>Ascomycota</taxon>
        <taxon>Saccharomycotina</taxon>
        <taxon>Saccharomycetes</taxon>
        <taxon>Saccharomycetales</taxon>
        <taxon>Saccharomycetaceae</taxon>
        <taxon>Kluyveromyces</taxon>
    </lineage>
</organism>
<dbReference type="Proteomes" id="UP000422736">
    <property type="component" value="Chromosome 1"/>
</dbReference>
<sequence length="154" mass="17508">MHHEQQPSMMKHHPAAPDHGNHHPGSGSGSGPMCSMDMTFNWNTENVCVVFKSWRISSYTQLFLSALFIFCFSYGAEYLKYYVGVLNQRLTGSLTRRTRIQASLWYGLQYTISILLMLIYMTYNGYLIAAVLLGGMLGHFHWSQSPAIQLPPCH</sequence>
<keyword evidence="4" id="KW-0406">Ion transport</keyword>
<evidence type="ECO:0000256" key="5">
    <source>
        <dbReference type="SAM" id="MobiDB-lite"/>
    </source>
</evidence>
<keyword evidence="4" id="KW-0186">Copper</keyword>
<protein>
    <recommendedName>
        <fullName evidence="4">Copper transport protein</fullName>
    </recommendedName>
</protein>
<reference evidence="6 7" key="1">
    <citation type="submission" date="2016-03" db="EMBL/GenBank/DDBJ databases">
        <title>How can Kluyveromyces marxianus grow so fast - potential evolutionary course in Saccharomyces Complex revealed by comparative genomics.</title>
        <authorList>
            <person name="Mo W."/>
            <person name="Lu W."/>
            <person name="Yang X."/>
            <person name="Qi J."/>
            <person name="Lv H."/>
        </authorList>
    </citation>
    <scope>NUCLEOTIDE SEQUENCE [LARGE SCALE GENOMIC DNA]</scope>
    <source>
        <strain evidence="6 7">FIM1</strain>
    </source>
</reference>
<proteinExistence type="inferred from homology"/>
<dbReference type="PANTHER" id="PTHR12483">
    <property type="entry name" value="SOLUTE CARRIER FAMILY 31 COPPER TRANSPORTERS"/>
    <property type="match status" value="1"/>
</dbReference>
<evidence type="ECO:0000256" key="3">
    <source>
        <dbReference type="ARBA" id="ARBA00023136"/>
    </source>
</evidence>
<keyword evidence="4" id="KW-0813">Transport</keyword>
<keyword evidence="3 4" id="KW-0472">Membrane</keyword>
<reference evidence="6 7" key="2">
    <citation type="submission" date="2019-11" db="EMBL/GenBank/DDBJ databases">
        <authorList>
            <person name="Lu H."/>
        </authorList>
    </citation>
    <scope>NUCLEOTIDE SEQUENCE [LARGE SCALE GENOMIC DNA]</scope>
    <source>
        <strain evidence="6 7">FIM1</strain>
    </source>
</reference>
<keyword evidence="1 4" id="KW-0812">Transmembrane</keyword>
<feature type="transmembrane region" description="Helical" evidence="4">
    <location>
        <begin position="62"/>
        <end position="83"/>
    </location>
</feature>
<accession>A0ABX6ETX9</accession>
<keyword evidence="2 4" id="KW-1133">Transmembrane helix</keyword>
<evidence type="ECO:0000256" key="2">
    <source>
        <dbReference type="ARBA" id="ARBA00022989"/>
    </source>
</evidence>
<evidence type="ECO:0000313" key="6">
    <source>
        <dbReference type="EMBL" id="QGN13733.1"/>
    </source>
</evidence>
<feature type="region of interest" description="Disordered" evidence="5">
    <location>
        <begin position="1"/>
        <end position="29"/>
    </location>
</feature>
<dbReference type="PANTHER" id="PTHR12483:SF115">
    <property type="entry name" value="COPPER TRANSPORT PROTEIN"/>
    <property type="match status" value="1"/>
</dbReference>
<gene>
    <name evidence="6" type="primary">CTR2</name>
    <name evidence="6" type="ORF">FIM1_377</name>
</gene>
<feature type="transmembrane region" description="Helical" evidence="4">
    <location>
        <begin position="103"/>
        <end position="120"/>
    </location>
</feature>
<dbReference type="InterPro" id="IPR007274">
    <property type="entry name" value="Cop_transporter"/>
</dbReference>
<evidence type="ECO:0000256" key="4">
    <source>
        <dbReference type="RuleBase" id="RU367022"/>
    </source>
</evidence>
<evidence type="ECO:0000313" key="7">
    <source>
        <dbReference type="Proteomes" id="UP000422736"/>
    </source>
</evidence>
<dbReference type="EMBL" id="CP015054">
    <property type="protein sequence ID" value="QGN13733.1"/>
    <property type="molecule type" value="Genomic_DNA"/>
</dbReference>
<comment type="similarity">
    <text evidence="4">Belongs to the copper transporter (Ctr) (TC 1.A.56) family. SLC31A subfamily.</text>
</comment>
<keyword evidence="7" id="KW-1185">Reference proteome</keyword>
<comment type="subcellular location">
    <subcellularLocation>
        <location evidence="4">Membrane</location>
        <topology evidence="4">Multi-pass membrane protein</topology>
    </subcellularLocation>
</comment>
<evidence type="ECO:0000256" key="1">
    <source>
        <dbReference type="ARBA" id="ARBA00022692"/>
    </source>
</evidence>